<name>A0A378X3N5_9NOCA</name>
<organism evidence="2 3">
    <name type="scientific">Nocardia africana</name>
    <dbReference type="NCBI Taxonomy" id="134964"/>
    <lineage>
        <taxon>Bacteria</taxon>
        <taxon>Bacillati</taxon>
        <taxon>Actinomycetota</taxon>
        <taxon>Actinomycetes</taxon>
        <taxon>Mycobacteriales</taxon>
        <taxon>Nocardiaceae</taxon>
        <taxon>Nocardia</taxon>
    </lineage>
</organism>
<dbReference type="Proteomes" id="UP000255082">
    <property type="component" value="Unassembled WGS sequence"/>
</dbReference>
<proteinExistence type="predicted"/>
<dbReference type="EMBL" id="UGRU01000001">
    <property type="protein sequence ID" value="SUA48210.1"/>
    <property type="molecule type" value="Genomic_DNA"/>
</dbReference>
<keyword evidence="1" id="KW-0812">Transmembrane</keyword>
<evidence type="ECO:0000313" key="3">
    <source>
        <dbReference type="Proteomes" id="UP000255082"/>
    </source>
</evidence>
<dbReference type="AlphaFoldDB" id="A0A378X3N5"/>
<gene>
    <name evidence="2" type="ORF">NCTC13184_06755</name>
</gene>
<feature type="transmembrane region" description="Helical" evidence="1">
    <location>
        <begin position="6"/>
        <end position="26"/>
    </location>
</feature>
<keyword evidence="1" id="KW-1133">Transmembrane helix</keyword>
<accession>A0A378X3N5</accession>
<sequence length="32" mass="3567">MNQSVVITFLVLFFVNLLLTLVYLQVVPAKGS</sequence>
<reference evidence="2 3" key="1">
    <citation type="submission" date="2018-06" db="EMBL/GenBank/DDBJ databases">
        <authorList>
            <consortium name="Pathogen Informatics"/>
            <person name="Doyle S."/>
        </authorList>
    </citation>
    <scope>NUCLEOTIDE SEQUENCE [LARGE SCALE GENOMIC DNA]</scope>
    <source>
        <strain evidence="2 3">NCTC13184</strain>
    </source>
</reference>
<evidence type="ECO:0000256" key="1">
    <source>
        <dbReference type="SAM" id="Phobius"/>
    </source>
</evidence>
<evidence type="ECO:0000313" key="2">
    <source>
        <dbReference type="EMBL" id="SUA48210.1"/>
    </source>
</evidence>
<protein>
    <submittedName>
        <fullName evidence="2">Uncharacterized protein</fullName>
    </submittedName>
</protein>
<keyword evidence="1" id="KW-0472">Membrane</keyword>